<dbReference type="Pfam" id="PF08444">
    <property type="entry name" value="Gly_acyl_tr_C"/>
    <property type="match status" value="1"/>
</dbReference>
<evidence type="ECO:0000256" key="3">
    <source>
        <dbReference type="RuleBase" id="RU368002"/>
    </source>
</evidence>
<dbReference type="PANTHER" id="PTHR15298:SF4">
    <property type="entry name" value="GLYCINE N-ACYLTRANSFERASE-LIKE PROTEIN 2"/>
    <property type="match status" value="1"/>
</dbReference>
<dbReference type="InterPro" id="IPR013652">
    <property type="entry name" value="Glycine_N-acyltransferase_C"/>
</dbReference>
<dbReference type="InterPro" id="IPR015938">
    <property type="entry name" value="Glycine_N-acyltransferase_N"/>
</dbReference>
<sequence length="338" mass="38621">MSNFLLKINVKFHSSDSRNSIKSTQRSLILFIPSMMLLHCSQKLAALEKILMKSFPESLKVYGTVYYINHGNPFNLEVVVDSWPQFNTVITRPHESEMKDDLDNYTNSYFMFTKDPETLREMLTKTDVINWKQVLQIQGFQSSVDRVLKDIAASKMVQMDIAKNILFLKEKTIDPLDMTKEHNAPEAKEGIKIPHVLQSTDGQIFRIAPLKECHADQVNQGWGFGGNERSLRYIQRCIHHFPSFSAVDSDGNPVCWAVTEQSAEYRMGYTLPEVRNIGLMSRLIELCIKPSFLVKDAPAYGHVADINEISQRATVKGGFQVAPGNWYQWTCRPIRSPL</sequence>
<dbReference type="InterPro" id="IPR016181">
    <property type="entry name" value="Acyl_CoA_acyltransferase"/>
</dbReference>
<keyword evidence="1 3" id="KW-0808">Transferase</keyword>
<dbReference type="GeneID" id="115482194"/>
<dbReference type="GO" id="GO:0005739">
    <property type="term" value="C:mitochondrion"/>
    <property type="evidence" value="ECO:0007669"/>
    <property type="project" value="InterPro"/>
</dbReference>
<dbReference type="KEGG" id="muo:115482194"/>
<protein>
    <recommendedName>
        <fullName evidence="3">Glycine N-acyltransferase-like protein</fullName>
        <ecNumber evidence="3">2.3.1.-</ecNumber>
    </recommendedName>
</protein>
<dbReference type="InParanoid" id="A0A6P7ZE97"/>
<accession>A0A6P7ZE97</accession>
<dbReference type="EC" id="2.3.1.-" evidence="3"/>
<dbReference type="RefSeq" id="XP_030077662.1">
    <property type="nucleotide sequence ID" value="XM_030221802.1"/>
</dbReference>
<reference evidence="7" key="1">
    <citation type="submission" date="2025-08" db="UniProtKB">
        <authorList>
            <consortium name="RefSeq"/>
        </authorList>
    </citation>
    <scope>IDENTIFICATION</scope>
</reference>
<keyword evidence="2 3" id="KW-0012">Acyltransferase</keyword>
<dbReference type="PANTHER" id="PTHR15298">
    <property type="entry name" value="L-COA N-ACYLTRANSFERASE-RELATED"/>
    <property type="match status" value="1"/>
</dbReference>
<dbReference type="InterPro" id="IPR010313">
    <property type="entry name" value="Glycine_N-acyltransferase"/>
</dbReference>
<name>A0A6P7ZE97_9AMPH</name>
<dbReference type="Proteomes" id="UP000515156">
    <property type="component" value="Chromosome 1"/>
</dbReference>
<dbReference type="FunCoup" id="A0A6P7ZE97">
    <property type="interactions" value="128"/>
</dbReference>
<dbReference type="AlphaFoldDB" id="A0A6P7ZE97"/>
<gene>
    <name evidence="7" type="primary">LOC115482194</name>
</gene>
<feature type="domain" description="Glycine N-acyltransferase N-terminal" evidence="4">
    <location>
        <begin position="35"/>
        <end position="242"/>
    </location>
</feature>
<evidence type="ECO:0000256" key="2">
    <source>
        <dbReference type="ARBA" id="ARBA00023315"/>
    </source>
</evidence>
<feature type="domain" description="Glycine N-acyltransferase C-terminal" evidence="5">
    <location>
        <begin position="249"/>
        <end position="333"/>
    </location>
</feature>
<organism evidence="6 7">
    <name type="scientific">Microcaecilia unicolor</name>
    <dbReference type="NCBI Taxonomy" id="1415580"/>
    <lineage>
        <taxon>Eukaryota</taxon>
        <taxon>Metazoa</taxon>
        <taxon>Chordata</taxon>
        <taxon>Craniata</taxon>
        <taxon>Vertebrata</taxon>
        <taxon>Euteleostomi</taxon>
        <taxon>Amphibia</taxon>
        <taxon>Gymnophiona</taxon>
        <taxon>Siphonopidae</taxon>
        <taxon>Microcaecilia</taxon>
    </lineage>
</organism>
<dbReference type="GO" id="GO:0047961">
    <property type="term" value="F:glycine N-acyltransferase activity"/>
    <property type="evidence" value="ECO:0007669"/>
    <property type="project" value="InterPro"/>
</dbReference>
<dbReference type="OrthoDB" id="61870at2759"/>
<dbReference type="SUPFAM" id="SSF55729">
    <property type="entry name" value="Acyl-CoA N-acyltransferases (Nat)"/>
    <property type="match status" value="1"/>
</dbReference>
<evidence type="ECO:0000313" key="6">
    <source>
        <dbReference type="Proteomes" id="UP000515156"/>
    </source>
</evidence>
<evidence type="ECO:0000256" key="1">
    <source>
        <dbReference type="ARBA" id="ARBA00022679"/>
    </source>
</evidence>
<evidence type="ECO:0000259" key="4">
    <source>
        <dbReference type="Pfam" id="PF06021"/>
    </source>
</evidence>
<proteinExistence type="inferred from homology"/>
<keyword evidence="6" id="KW-1185">Reference proteome</keyword>
<dbReference type="Pfam" id="PF06021">
    <property type="entry name" value="Gly_acyl_tr_N"/>
    <property type="match status" value="1"/>
</dbReference>
<evidence type="ECO:0000259" key="5">
    <source>
        <dbReference type="Pfam" id="PF08444"/>
    </source>
</evidence>
<dbReference type="Gene3D" id="3.40.630.30">
    <property type="match status" value="1"/>
</dbReference>
<evidence type="ECO:0000313" key="7">
    <source>
        <dbReference type="RefSeq" id="XP_030077662.1"/>
    </source>
</evidence>
<comment type="similarity">
    <text evidence="3">Belongs to the glycine N-acyltransferase family.</text>
</comment>